<gene>
    <name evidence="1" type="ORF">Adt_20442</name>
</gene>
<protein>
    <submittedName>
        <fullName evidence="1">Late blight resistance proteinR1A-10</fullName>
    </submittedName>
</protein>
<dbReference type="AlphaFoldDB" id="A0ABD1SWL7"/>
<accession>A0ABD1SWL7</accession>
<proteinExistence type="predicted"/>
<keyword evidence="2" id="KW-1185">Reference proteome</keyword>
<dbReference type="Proteomes" id="UP001604336">
    <property type="component" value="Unassembled WGS sequence"/>
</dbReference>
<evidence type="ECO:0000313" key="2">
    <source>
        <dbReference type="Proteomes" id="UP001604336"/>
    </source>
</evidence>
<dbReference type="EMBL" id="JBFOLK010000006">
    <property type="protein sequence ID" value="KAL2504821.1"/>
    <property type="molecule type" value="Genomic_DNA"/>
</dbReference>
<evidence type="ECO:0000313" key="1">
    <source>
        <dbReference type="EMBL" id="KAL2504821.1"/>
    </source>
</evidence>
<sequence>MIWPPLTGYKALALSKIVESQDLFLHFDRDRRKGGFRWKGPHFSALLRYLIKLRPNNHGRFSDLLRKVEDDAYRLCKNTNSAKMWIISVNFIQVMDSLFSELREFFAVPKPEQYLSCSTFQTNELVASFVDFLLEDLEEFLGQRYLSHFFTVKMNPLLQNLRFLVIILGDTPF</sequence>
<reference evidence="2" key="1">
    <citation type="submission" date="2024-07" db="EMBL/GenBank/DDBJ databases">
        <title>Two chromosome-level genome assemblies of Korean endemic species Abeliophyllum distichum and Forsythia ovata (Oleaceae).</title>
        <authorList>
            <person name="Jang H."/>
        </authorList>
    </citation>
    <scope>NUCLEOTIDE SEQUENCE [LARGE SCALE GENOMIC DNA]</scope>
</reference>
<name>A0ABD1SWL7_9LAMI</name>
<organism evidence="1 2">
    <name type="scientific">Abeliophyllum distichum</name>
    <dbReference type="NCBI Taxonomy" id="126358"/>
    <lineage>
        <taxon>Eukaryota</taxon>
        <taxon>Viridiplantae</taxon>
        <taxon>Streptophyta</taxon>
        <taxon>Embryophyta</taxon>
        <taxon>Tracheophyta</taxon>
        <taxon>Spermatophyta</taxon>
        <taxon>Magnoliopsida</taxon>
        <taxon>eudicotyledons</taxon>
        <taxon>Gunneridae</taxon>
        <taxon>Pentapetalae</taxon>
        <taxon>asterids</taxon>
        <taxon>lamiids</taxon>
        <taxon>Lamiales</taxon>
        <taxon>Oleaceae</taxon>
        <taxon>Forsythieae</taxon>
        <taxon>Abeliophyllum</taxon>
    </lineage>
</organism>
<comment type="caution">
    <text evidence="1">The sequence shown here is derived from an EMBL/GenBank/DDBJ whole genome shotgun (WGS) entry which is preliminary data.</text>
</comment>